<dbReference type="GeneID" id="108566190"/>
<evidence type="ECO:0000259" key="2">
    <source>
        <dbReference type="Pfam" id="PF10505"/>
    </source>
</evidence>
<dbReference type="Pfam" id="PF10505">
    <property type="entry name" value="NARG2_C"/>
    <property type="match status" value="1"/>
</dbReference>
<name>A0ABM1N3N6_NICVS</name>
<dbReference type="Proteomes" id="UP000695000">
    <property type="component" value="Unplaced"/>
</dbReference>
<dbReference type="PANTHER" id="PTHR14633">
    <property type="entry name" value="LITTLE ELONGATION COMPLEX SUBUNIT 2"/>
    <property type="match status" value="1"/>
</dbReference>
<organism evidence="3 4">
    <name type="scientific">Nicrophorus vespilloides</name>
    <name type="common">Boreal carrion beetle</name>
    <dbReference type="NCBI Taxonomy" id="110193"/>
    <lineage>
        <taxon>Eukaryota</taxon>
        <taxon>Metazoa</taxon>
        <taxon>Ecdysozoa</taxon>
        <taxon>Arthropoda</taxon>
        <taxon>Hexapoda</taxon>
        <taxon>Insecta</taxon>
        <taxon>Pterygota</taxon>
        <taxon>Neoptera</taxon>
        <taxon>Endopterygota</taxon>
        <taxon>Coleoptera</taxon>
        <taxon>Polyphaga</taxon>
        <taxon>Staphyliniformia</taxon>
        <taxon>Silphidae</taxon>
        <taxon>Nicrophorinae</taxon>
        <taxon>Nicrophorus</taxon>
    </lineage>
</organism>
<protein>
    <submittedName>
        <fullName evidence="4">Uncharacterized protein LOC108566190</fullName>
    </submittedName>
</protein>
<proteinExistence type="predicted"/>
<dbReference type="PANTHER" id="PTHR14633:SF3">
    <property type="entry name" value="LITTLE ELONGATION COMPLEX SUBUNIT 2"/>
    <property type="match status" value="1"/>
</dbReference>
<feature type="compositionally biased region" description="Basic residues" evidence="1">
    <location>
        <begin position="596"/>
        <end position="622"/>
    </location>
</feature>
<feature type="region of interest" description="Disordered" evidence="1">
    <location>
        <begin position="587"/>
        <end position="628"/>
    </location>
</feature>
<dbReference type="RefSeq" id="XP_017781436.1">
    <property type="nucleotide sequence ID" value="XM_017925947.1"/>
</dbReference>
<evidence type="ECO:0000313" key="4">
    <source>
        <dbReference type="RefSeq" id="XP_017781436.1"/>
    </source>
</evidence>
<keyword evidence="3" id="KW-1185">Reference proteome</keyword>
<accession>A0ABM1N3N6</accession>
<dbReference type="InterPro" id="IPR019535">
    <property type="entry name" value="ICE2_C"/>
</dbReference>
<feature type="domain" description="Little elongation complex subunit 2 C-terminal" evidence="2">
    <location>
        <begin position="358"/>
        <end position="575"/>
    </location>
</feature>
<evidence type="ECO:0000313" key="3">
    <source>
        <dbReference type="Proteomes" id="UP000695000"/>
    </source>
</evidence>
<sequence>MEEYLKINWRENPLDDDSVFITEDELKKTYMNRLISGEICLDDLREKPKQLDSNEKQDVPGQQYYHCFKKSSQFNANEHGKFINALKVLVSGKKKHDYFERQDLEFYNNCKQQIVVENSQYLKFAEELWNKTQGRQPLRINNNILSYMKYKRKMSIENVFKRPKNYNQIDLLSYSHEDNSNIEMIHTTNLLDMGKLGKFLPPDLTYSFKYKVKTLPKCEEVNYNSKLPVSEDKNIDGILDNHEADVVLSLSTLKKLINFSDSHNTWHVPVIVKKIVKNGKMKNVVFLDKALPKLNPTHTELNERCAKLFAKTNFCTIEGYAHQTVEAKLKEKKDVNEDTLDVSCSESEDEETCSQKREILHNTTYKLWQLGTREENNVLLKGFIKNSTFKVLIRTKYDACEKNAEGNLQPITIVPKIEYQLDFGGGICSRTDLVKQWASLYFKPFCGLYRIRSHYSSCDVVKIEPCSIQKVANEAMVYHQCKPNAGIGVLYKIFHELRKLPPANYLLHREPKQGAFVALLQETVIDSKSTYDLHEVYKRNDVIVTEALTPWCQIDVNVLLPMFEHKGHMAGLFQPCKTKAANKFGLFTNKNNKGGKGNKGKKKNNNNKAKNQKKKAKAKAKHNQTETT</sequence>
<gene>
    <name evidence="4" type="primary">LOC108566190</name>
</gene>
<reference evidence="4" key="1">
    <citation type="submission" date="2025-08" db="UniProtKB">
        <authorList>
            <consortium name="RefSeq"/>
        </authorList>
    </citation>
    <scope>IDENTIFICATION</scope>
    <source>
        <tissue evidence="4">Whole Larva</tissue>
    </source>
</reference>
<evidence type="ECO:0000256" key="1">
    <source>
        <dbReference type="SAM" id="MobiDB-lite"/>
    </source>
</evidence>